<dbReference type="InterPro" id="IPR025623">
    <property type="entry name" value="YusW"/>
</dbReference>
<keyword evidence="2" id="KW-1185">Reference proteome</keyword>
<protein>
    <recommendedName>
        <fullName evidence="3">YusW-like protein</fullName>
    </recommendedName>
</protein>
<evidence type="ECO:0000313" key="2">
    <source>
        <dbReference type="Proteomes" id="UP000185746"/>
    </source>
</evidence>
<dbReference type="Pfam" id="PF14039">
    <property type="entry name" value="YusW"/>
    <property type="match status" value="1"/>
</dbReference>
<dbReference type="RefSeq" id="WP_075528291.1">
    <property type="nucleotide sequence ID" value="NZ_CP017560.1"/>
</dbReference>
<dbReference type="AlphaFoldDB" id="A0A1D8JHG7"/>
<proteinExistence type="predicted"/>
<evidence type="ECO:0008006" key="3">
    <source>
        <dbReference type="Google" id="ProtNLM"/>
    </source>
</evidence>
<dbReference type="Proteomes" id="UP000185746">
    <property type="component" value="Chromosome"/>
</dbReference>
<organism evidence="1 2">
    <name type="scientific">Sporosarcina ureilytica</name>
    <dbReference type="NCBI Taxonomy" id="298596"/>
    <lineage>
        <taxon>Bacteria</taxon>
        <taxon>Bacillati</taxon>
        <taxon>Bacillota</taxon>
        <taxon>Bacilli</taxon>
        <taxon>Bacillales</taxon>
        <taxon>Caryophanaceae</taxon>
        <taxon>Sporosarcina</taxon>
    </lineage>
</organism>
<dbReference type="EMBL" id="CP017560">
    <property type="protein sequence ID" value="AOV08146.1"/>
    <property type="molecule type" value="Genomic_DNA"/>
</dbReference>
<accession>A0A1D8JHG7</accession>
<name>A0A1D8JHG7_9BACL</name>
<dbReference type="KEGG" id="surl:BI350_11750"/>
<evidence type="ECO:0000313" key="1">
    <source>
        <dbReference type="EMBL" id="AOV08146.1"/>
    </source>
</evidence>
<dbReference type="PROSITE" id="PS51257">
    <property type="entry name" value="PROKAR_LIPOPROTEIN"/>
    <property type="match status" value="1"/>
</dbReference>
<sequence>MNKRFFQLTFLLIVAGLLLFACTNRNIVTKKVDEDEKAESLGEEYGFTMFNVTFDTSEMKEALIGNYDEKVDKTEAVYENKIANVYLHGDKAMEKLDQIFKELELDAEMDDEDMIKETAKAFEVMDYKSLKLKVTFKGRDTKELMMTK</sequence>
<gene>
    <name evidence="1" type="ORF">BI350_11750</name>
</gene>
<reference evidence="1 2" key="1">
    <citation type="submission" date="2016-09" db="EMBL/GenBank/DDBJ databases">
        <title>Complete genome sequence of the Lysinibacillus sphaericus LMG 22257, a specie of Bacillus with ureolytic activity that can effectively biodeposit calcium carbonate.</title>
        <authorList>
            <person name="Yan W."/>
        </authorList>
    </citation>
    <scope>NUCLEOTIDE SEQUENCE [LARGE SCALE GENOMIC DNA]</scope>
    <source>
        <strain evidence="1 2">LMG 22257</strain>
    </source>
</reference>